<dbReference type="Pfam" id="PF13205">
    <property type="entry name" value="Big_5"/>
    <property type="match status" value="1"/>
</dbReference>
<dbReference type="InterPro" id="IPR032812">
    <property type="entry name" value="SbsA_Ig"/>
</dbReference>
<feature type="domain" description="Endonuclease/exonuclease/phosphatase" evidence="3">
    <location>
        <begin position="632"/>
        <end position="904"/>
    </location>
</feature>
<comment type="caution">
    <text evidence="5">The sequence shown here is derived from an EMBL/GenBank/DDBJ whole genome shotgun (WGS) entry which is preliminary data.</text>
</comment>
<dbReference type="Proteomes" id="UP001207228">
    <property type="component" value="Unassembled WGS sequence"/>
</dbReference>
<evidence type="ECO:0000256" key="2">
    <source>
        <dbReference type="SAM" id="SignalP"/>
    </source>
</evidence>
<evidence type="ECO:0000313" key="6">
    <source>
        <dbReference type="Proteomes" id="UP001207228"/>
    </source>
</evidence>
<sequence length="1017" mass="109169">MSKHLQKLGALVAGFALFGSTQVLGQANPVPQSLPYNQNFESISEAAVNYPVGIAGWLAAYNNSKEKAETSVAAGDAILKVTNKAESSGGNIYLHSSGTNSQLYIQLTGNSSNGSNQLASAVNTVGAEQVAVKYKIELLNDQARSVGVALQYRVGETGDWATVDNSEFTSVEKALSHSQEFDLVLPVAAANKELVQLRWITFENVVSGVSGSRDGIGIDNISILSSSDPAPADETAPSVVSFSPDNGAEGASVNSKLVLTFNEPVVAGDAGTITIVNTTAGTTTEVAANDAGKVNINGGTVTIGYTLAPESSYSVAVEAGSFKDAAGNATGAVAASAWAFTTQGIGLPVADSYTENFDNCSPNGSTTLSGNWMHYSVAGSETWACSEYGQDNTFGVQMNGYNGGAKQNEDWLISPAYNMQEFNLPVMSVNYITKYGGPGLQVKVSADYSGSGDPAAATWTDLITLPSDNADAWQLLQHINLSEYKSAGTHIAFVYTSTTQAAARWTLDNFKIENASNILTVGPLNFNFGQVNVGSASDVSEFTFSAVGYEQEVVITAPAGFELSTDNSTFAQSLTYTSEEAAAQNKVYVRFKPETAAVFAGAVSFVSGTALNEEKGMLQGSSLNSDNTLDIATWNLEWFGSTSNGPSNEEQQYANAKKIITELDADIIAVQEIVDVDKIIQLAEELGYKYEDMDTEWLYSNSQRTGVLYRPEILKVKKEKTLLSVLYADIKAGRTTLAGYPASSSTFWASGRLPYLVQFEANINGVRQYINIVNIHAKANSGDDITQYDRRKYDVQVLKDSLDAQYANTNLVLLGDYNDDIDESVVAGAGASSYSMYVQDANYKALTYELSQTGAYNLVGSYKSFLDHIIISQNFVDEYIANSIAIRNDFLSSIDNYGSTTSDHLPVMARFELVTSDPEQETPTPTGIADATKGQFSVYPNPVQRFARLVLPERVRGFQHITLVAYGIDGRVLFSVKGSLEGVEQELNTQVGTLKQGMYILKVEAGKEVFVSRMLKK</sequence>
<dbReference type="InterPro" id="IPR014755">
    <property type="entry name" value="Cu-Rt/internalin_Ig-like"/>
</dbReference>
<dbReference type="Gene3D" id="3.60.10.10">
    <property type="entry name" value="Endonuclease/exonuclease/phosphatase"/>
    <property type="match status" value="1"/>
</dbReference>
<evidence type="ECO:0000313" key="5">
    <source>
        <dbReference type="EMBL" id="MCX2739699.1"/>
    </source>
</evidence>
<dbReference type="SUPFAM" id="SSF56219">
    <property type="entry name" value="DNase I-like"/>
    <property type="match status" value="1"/>
</dbReference>
<dbReference type="EMBL" id="JAPFQO010000003">
    <property type="protein sequence ID" value="MCX2739699.1"/>
    <property type="molecule type" value="Genomic_DNA"/>
</dbReference>
<reference evidence="5 6" key="1">
    <citation type="submission" date="2022-11" db="EMBL/GenBank/DDBJ databases">
        <title>The characterization of three novel Bacteroidetes species and genomic analysis of their roles in tidal elemental geochemical cycles.</title>
        <authorList>
            <person name="Ma K.-J."/>
        </authorList>
    </citation>
    <scope>NUCLEOTIDE SEQUENCE [LARGE SCALE GENOMIC DNA]</scope>
    <source>
        <strain evidence="5 6">M82</strain>
    </source>
</reference>
<feature type="chain" id="PRO_5046547262" evidence="2">
    <location>
        <begin position="26"/>
        <end position="1017"/>
    </location>
</feature>
<keyword evidence="1 2" id="KW-0732">Signal</keyword>
<feature type="signal peptide" evidence="2">
    <location>
        <begin position="1"/>
        <end position="25"/>
    </location>
</feature>
<gene>
    <name evidence="5" type="ORF">OO017_07065</name>
</gene>
<dbReference type="InterPro" id="IPR026444">
    <property type="entry name" value="Secre_tail"/>
</dbReference>
<evidence type="ECO:0000259" key="3">
    <source>
        <dbReference type="Pfam" id="PF03372"/>
    </source>
</evidence>
<protein>
    <submittedName>
        <fullName evidence="5">Ig-like domain-containing protein</fullName>
    </submittedName>
</protein>
<dbReference type="Gene3D" id="2.60.40.1220">
    <property type="match status" value="1"/>
</dbReference>
<dbReference type="InterPro" id="IPR036691">
    <property type="entry name" value="Endo/exonu/phosph_ase_sf"/>
</dbReference>
<dbReference type="Pfam" id="PF03372">
    <property type="entry name" value="Exo_endo_phos"/>
    <property type="match status" value="1"/>
</dbReference>
<dbReference type="NCBIfam" id="TIGR04183">
    <property type="entry name" value="Por_Secre_tail"/>
    <property type="match status" value="1"/>
</dbReference>
<proteinExistence type="predicted"/>
<dbReference type="InterPro" id="IPR005135">
    <property type="entry name" value="Endo/exonuclease/phosphatase"/>
</dbReference>
<evidence type="ECO:0000259" key="4">
    <source>
        <dbReference type="Pfam" id="PF13205"/>
    </source>
</evidence>
<dbReference type="RefSeq" id="WP_266051761.1">
    <property type="nucleotide sequence ID" value="NZ_JAPFQO010000003.1"/>
</dbReference>
<keyword evidence="6" id="KW-1185">Reference proteome</keyword>
<organism evidence="5 6">
    <name type="scientific">Pontibacter anaerobius</name>
    <dbReference type="NCBI Taxonomy" id="2993940"/>
    <lineage>
        <taxon>Bacteria</taxon>
        <taxon>Pseudomonadati</taxon>
        <taxon>Bacteroidota</taxon>
        <taxon>Cytophagia</taxon>
        <taxon>Cytophagales</taxon>
        <taxon>Hymenobacteraceae</taxon>
        <taxon>Pontibacter</taxon>
    </lineage>
</organism>
<feature type="domain" description="SbsA Ig-like" evidence="4">
    <location>
        <begin position="233"/>
        <end position="342"/>
    </location>
</feature>
<dbReference type="NCBIfam" id="NF038128">
    <property type="entry name" value="choice_anch_J"/>
    <property type="match status" value="1"/>
</dbReference>
<accession>A0ABT3RDL6</accession>
<evidence type="ECO:0000256" key="1">
    <source>
        <dbReference type="ARBA" id="ARBA00022729"/>
    </source>
</evidence>
<name>A0ABT3RDL6_9BACT</name>